<reference evidence="1 2" key="2">
    <citation type="journal article" date="2022" name="Mol. Ecol. Resour.">
        <title>The genomes of chicory, endive, great burdock and yacon provide insights into Asteraceae paleo-polyploidization history and plant inulin production.</title>
        <authorList>
            <person name="Fan W."/>
            <person name="Wang S."/>
            <person name="Wang H."/>
            <person name="Wang A."/>
            <person name="Jiang F."/>
            <person name="Liu H."/>
            <person name="Zhao H."/>
            <person name="Xu D."/>
            <person name="Zhang Y."/>
        </authorList>
    </citation>
    <scope>NUCLEOTIDE SEQUENCE [LARGE SCALE GENOMIC DNA]</scope>
    <source>
        <strain evidence="2">cv. Niubang</strain>
    </source>
</reference>
<accession>A0ACB8ZVY8</accession>
<dbReference type="EMBL" id="CM042055">
    <property type="protein sequence ID" value="KAI3701708.1"/>
    <property type="molecule type" value="Genomic_DNA"/>
</dbReference>
<evidence type="ECO:0000313" key="1">
    <source>
        <dbReference type="EMBL" id="KAI3701708.1"/>
    </source>
</evidence>
<name>A0ACB8ZVY8_ARCLA</name>
<proteinExistence type="predicted"/>
<gene>
    <name evidence="1" type="ORF">L6452_26979</name>
</gene>
<sequence>MDDSEYSVNSRPTSPDPPVLRSMLRTLVNHNRRLIDENRSLVARLEECEKKIAHEKEKLVNDRKVSNLRKLDYEEVSRKL</sequence>
<organism evidence="1 2">
    <name type="scientific">Arctium lappa</name>
    <name type="common">Greater burdock</name>
    <name type="synonym">Lappa major</name>
    <dbReference type="NCBI Taxonomy" id="4217"/>
    <lineage>
        <taxon>Eukaryota</taxon>
        <taxon>Viridiplantae</taxon>
        <taxon>Streptophyta</taxon>
        <taxon>Embryophyta</taxon>
        <taxon>Tracheophyta</taxon>
        <taxon>Spermatophyta</taxon>
        <taxon>Magnoliopsida</taxon>
        <taxon>eudicotyledons</taxon>
        <taxon>Gunneridae</taxon>
        <taxon>Pentapetalae</taxon>
        <taxon>asterids</taxon>
        <taxon>campanulids</taxon>
        <taxon>Asterales</taxon>
        <taxon>Asteraceae</taxon>
        <taxon>Carduoideae</taxon>
        <taxon>Cardueae</taxon>
        <taxon>Arctiinae</taxon>
        <taxon>Arctium</taxon>
    </lineage>
</organism>
<dbReference type="Proteomes" id="UP001055879">
    <property type="component" value="Linkage Group LG09"/>
</dbReference>
<keyword evidence="2" id="KW-1185">Reference proteome</keyword>
<comment type="caution">
    <text evidence="1">The sequence shown here is derived from an EMBL/GenBank/DDBJ whole genome shotgun (WGS) entry which is preliminary data.</text>
</comment>
<protein>
    <submittedName>
        <fullName evidence="1">Uncharacterized protein</fullName>
    </submittedName>
</protein>
<reference evidence="2" key="1">
    <citation type="journal article" date="2022" name="Mol. Ecol. Resour.">
        <title>The genomes of chicory, endive, great burdock and yacon provide insights into Asteraceae palaeo-polyploidization history and plant inulin production.</title>
        <authorList>
            <person name="Fan W."/>
            <person name="Wang S."/>
            <person name="Wang H."/>
            <person name="Wang A."/>
            <person name="Jiang F."/>
            <person name="Liu H."/>
            <person name="Zhao H."/>
            <person name="Xu D."/>
            <person name="Zhang Y."/>
        </authorList>
    </citation>
    <scope>NUCLEOTIDE SEQUENCE [LARGE SCALE GENOMIC DNA]</scope>
    <source>
        <strain evidence="2">cv. Niubang</strain>
    </source>
</reference>
<evidence type="ECO:0000313" key="2">
    <source>
        <dbReference type="Proteomes" id="UP001055879"/>
    </source>
</evidence>